<keyword evidence="2" id="KW-1185">Reference proteome</keyword>
<evidence type="ECO:0000313" key="1">
    <source>
        <dbReference type="EMBL" id="SDI38243.1"/>
    </source>
</evidence>
<evidence type="ECO:0008006" key="3">
    <source>
        <dbReference type="Google" id="ProtNLM"/>
    </source>
</evidence>
<dbReference type="AlphaFoldDB" id="A0A1G8K4A8"/>
<dbReference type="EMBL" id="FNCN01000047">
    <property type="protein sequence ID" value="SDI38243.1"/>
    <property type="molecule type" value="Genomic_DNA"/>
</dbReference>
<sequence length="226" mass="25787">MAALPSWQDQKLGTMKRTALWLLTDVGVGNTFTKDQLRDAFPGVAQVDRRMRDLRDFGWRIDTSREDAALLSNEQRFVAPGDPVWEPGKATRKKVSHSVNAAQRRDVLTRDGHLCRSCGVPAGHPYSDTFETAQLDIARRVVTRRDGTEEVQLVIECNRCRVGGRGLATDLRPLLESIARLPELDQRILKDWIEKERRDFSELEKLWARYQTLPADARAEVHDALR</sequence>
<gene>
    <name evidence="1" type="ORF">SAMN05421505_14725</name>
</gene>
<reference evidence="1 2" key="1">
    <citation type="submission" date="2016-10" db="EMBL/GenBank/DDBJ databases">
        <authorList>
            <person name="de Groot N.N."/>
        </authorList>
    </citation>
    <scope>NUCLEOTIDE SEQUENCE [LARGE SCALE GENOMIC DNA]</scope>
    <source>
        <strain evidence="1 2">CPCC 201354</strain>
    </source>
</reference>
<dbReference type="Proteomes" id="UP000198923">
    <property type="component" value="Unassembled WGS sequence"/>
</dbReference>
<accession>A0A1G8K4A8</accession>
<protein>
    <recommendedName>
        <fullName evidence="3">HNH endonuclease</fullName>
    </recommendedName>
</protein>
<dbReference type="RefSeq" id="WP_218126062.1">
    <property type="nucleotide sequence ID" value="NZ_FNCN01000047.1"/>
</dbReference>
<proteinExistence type="predicted"/>
<dbReference type="STRING" id="504805.SAMN05421505_14725"/>
<organism evidence="1 2">
    <name type="scientific">Sinosporangium album</name>
    <dbReference type="NCBI Taxonomy" id="504805"/>
    <lineage>
        <taxon>Bacteria</taxon>
        <taxon>Bacillati</taxon>
        <taxon>Actinomycetota</taxon>
        <taxon>Actinomycetes</taxon>
        <taxon>Streptosporangiales</taxon>
        <taxon>Streptosporangiaceae</taxon>
        <taxon>Sinosporangium</taxon>
    </lineage>
</organism>
<evidence type="ECO:0000313" key="2">
    <source>
        <dbReference type="Proteomes" id="UP000198923"/>
    </source>
</evidence>
<name>A0A1G8K4A8_9ACTN</name>